<dbReference type="EC" id="2.7.13.3" evidence="2"/>
<protein>
    <recommendedName>
        <fullName evidence="2">histidine kinase</fullName>
        <ecNumber evidence="2">2.7.13.3</ecNumber>
    </recommendedName>
</protein>
<keyword evidence="5 7" id="KW-0418">Kinase</keyword>
<dbReference type="InterPro" id="IPR003594">
    <property type="entry name" value="HATPase_dom"/>
</dbReference>
<dbReference type="CDD" id="cd00082">
    <property type="entry name" value="HisKA"/>
    <property type="match status" value="1"/>
</dbReference>
<sequence>MFMEHLALTYKCHSSIGNSLDLKKMMTEVLETFVTETNADGGYFYLVDEKSNLYKYLSFNELPCFDENDLKDKIEKFNIYQCPKKNFRIIIMPLIEGVLFLVYKDKSINFDYIGSMFQDLVVKLNISIDACLNVQRMKNKNKMLKHLTNELKEQQKELIESDKYKSNFLANMSHELKTPLNSIIVLSSIMKKNKNSSLSLEQVKNLTIINNCGNDLLHLINDILDISKIEAGEISLNLSKVDINDLIFSLVEEMRPLALDKNLDIEFNCLLDDINLLTDSHRIKQILKNLLSNAIKFTNEGLIDVILEENANDITVKVIDHGIGIAQEKLSHIFDRFKQADGSTTRKYGGTGLGLAISKELANLLGGDIKAFSKIGEGSTFEMILPKKTDIKNISDDNVSISSQKNGDEQEIEDIVFFDMEDINTSQDIESKVQRVVLLNCDKLAMFPIVVQLKKHDIKLIQLDSLTDTFDLMEKEYQDLVVIDKENTKTKIDEFVNYCKGKETQTIILSKSEDQKYFHKDDVKENLVKEILEKLGR</sequence>
<dbReference type="GO" id="GO:0000155">
    <property type="term" value="F:phosphorelay sensor kinase activity"/>
    <property type="evidence" value="ECO:0007669"/>
    <property type="project" value="InterPro"/>
</dbReference>
<dbReference type="Gene3D" id="3.30.565.10">
    <property type="entry name" value="Histidine kinase-like ATPase, C-terminal domain"/>
    <property type="match status" value="1"/>
</dbReference>
<dbReference type="InterPro" id="IPR005467">
    <property type="entry name" value="His_kinase_dom"/>
</dbReference>
<name>A0A5C2H511_9BACT</name>
<dbReference type="AlphaFoldDB" id="A0A5C2H511"/>
<reference evidence="7 8" key="2">
    <citation type="submission" date="2019-09" db="EMBL/GenBank/DDBJ databases">
        <title>Complete genome sequencing of four Arcobacter species reveals a diverse suite of mobile elements.</title>
        <authorList>
            <person name="Miller W.G."/>
            <person name="Yee E."/>
            <person name="Bono J.L."/>
        </authorList>
    </citation>
    <scope>NUCLEOTIDE SEQUENCE [LARGE SCALE GENOMIC DNA]</scope>
    <source>
        <strain evidence="7 8">LMG 26638</strain>
    </source>
</reference>
<dbReference type="SUPFAM" id="SSF47384">
    <property type="entry name" value="Homodimeric domain of signal transducing histidine kinase"/>
    <property type="match status" value="1"/>
</dbReference>
<evidence type="ECO:0000313" key="7">
    <source>
        <dbReference type="EMBL" id="QEP34081.1"/>
    </source>
</evidence>
<dbReference type="PRINTS" id="PR00344">
    <property type="entry name" value="BCTRLSENSOR"/>
</dbReference>
<evidence type="ECO:0000256" key="5">
    <source>
        <dbReference type="ARBA" id="ARBA00022777"/>
    </source>
</evidence>
<gene>
    <name evidence="7" type="ORF">APAC_0949</name>
</gene>
<dbReference type="SUPFAM" id="SSF55874">
    <property type="entry name" value="ATPase domain of HSP90 chaperone/DNA topoisomerase II/histidine kinase"/>
    <property type="match status" value="1"/>
</dbReference>
<dbReference type="SMART" id="SM00388">
    <property type="entry name" value="HisKA"/>
    <property type="match status" value="1"/>
</dbReference>
<keyword evidence="8" id="KW-1185">Reference proteome</keyword>
<dbReference type="EMBL" id="CP035928">
    <property type="protein sequence ID" value="QEP34081.1"/>
    <property type="molecule type" value="Genomic_DNA"/>
</dbReference>
<evidence type="ECO:0000256" key="4">
    <source>
        <dbReference type="ARBA" id="ARBA00022679"/>
    </source>
</evidence>
<evidence type="ECO:0000256" key="3">
    <source>
        <dbReference type="ARBA" id="ARBA00022553"/>
    </source>
</evidence>
<proteinExistence type="predicted"/>
<evidence type="ECO:0000256" key="2">
    <source>
        <dbReference type="ARBA" id="ARBA00012438"/>
    </source>
</evidence>
<dbReference type="InterPro" id="IPR036097">
    <property type="entry name" value="HisK_dim/P_sf"/>
</dbReference>
<dbReference type="KEGG" id="apai:APAC_0949"/>
<dbReference type="Gene3D" id="1.10.287.130">
    <property type="match status" value="1"/>
</dbReference>
<dbReference type="SMART" id="SM00387">
    <property type="entry name" value="HATPase_c"/>
    <property type="match status" value="1"/>
</dbReference>
<dbReference type="Proteomes" id="UP000322726">
    <property type="component" value="Chromosome"/>
</dbReference>
<evidence type="ECO:0000256" key="1">
    <source>
        <dbReference type="ARBA" id="ARBA00000085"/>
    </source>
</evidence>
<dbReference type="OrthoDB" id="177675at2"/>
<keyword evidence="4" id="KW-0808">Transferase</keyword>
<dbReference type="PANTHER" id="PTHR43711">
    <property type="entry name" value="TWO-COMPONENT HISTIDINE KINASE"/>
    <property type="match status" value="1"/>
</dbReference>
<keyword evidence="6" id="KW-0902">Two-component regulatory system</keyword>
<dbReference type="InterPro" id="IPR004358">
    <property type="entry name" value="Sig_transdc_His_kin-like_C"/>
</dbReference>
<reference evidence="7 8" key="3">
    <citation type="submission" date="2019-09" db="EMBL/GenBank/DDBJ databases">
        <title>Taxonomic note: a critical rebuttal of the proposed division of the genus Arcobacter into six genera, emended descriptions of Arcobacter anaerophilus and the genus Arcobacter, and an assessment of genus-level boundaries for Epsilonproteobacteria using in silico genomic comparator tools.</title>
        <authorList>
            <person name="On S.L.W."/>
            <person name="Miller W.G."/>
            <person name="Biggs P."/>
            <person name="Cornelius A."/>
            <person name="Vandamme P."/>
        </authorList>
    </citation>
    <scope>NUCLEOTIDE SEQUENCE [LARGE SCALE GENOMIC DNA]</scope>
    <source>
        <strain evidence="7 8">LMG 26638</strain>
    </source>
</reference>
<dbReference type="FunFam" id="3.30.565.10:FF:000010">
    <property type="entry name" value="Sensor histidine kinase RcsC"/>
    <property type="match status" value="1"/>
</dbReference>
<dbReference type="InterPro" id="IPR003661">
    <property type="entry name" value="HisK_dim/P_dom"/>
</dbReference>
<accession>A0A5C2H511</accession>
<dbReference type="InterPro" id="IPR050736">
    <property type="entry name" value="Sensor_HK_Regulatory"/>
</dbReference>
<dbReference type="CDD" id="cd16922">
    <property type="entry name" value="HATPase_EvgS-ArcB-TorS-like"/>
    <property type="match status" value="1"/>
</dbReference>
<dbReference type="Pfam" id="PF00512">
    <property type="entry name" value="HisKA"/>
    <property type="match status" value="1"/>
</dbReference>
<organism evidence="7 8">
    <name type="scientific">Malaciobacter pacificus</name>
    <dbReference type="NCBI Taxonomy" id="1080223"/>
    <lineage>
        <taxon>Bacteria</taxon>
        <taxon>Pseudomonadati</taxon>
        <taxon>Campylobacterota</taxon>
        <taxon>Epsilonproteobacteria</taxon>
        <taxon>Campylobacterales</taxon>
        <taxon>Arcobacteraceae</taxon>
        <taxon>Malaciobacter</taxon>
    </lineage>
</organism>
<evidence type="ECO:0000256" key="6">
    <source>
        <dbReference type="ARBA" id="ARBA00023012"/>
    </source>
</evidence>
<dbReference type="PROSITE" id="PS50109">
    <property type="entry name" value="HIS_KIN"/>
    <property type="match status" value="1"/>
</dbReference>
<evidence type="ECO:0000313" key="8">
    <source>
        <dbReference type="Proteomes" id="UP000322726"/>
    </source>
</evidence>
<reference evidence="8" key="1">
    <citation type="submission" date="2019-09" db="EMBL/GenBank/DDBJ databases">
        <title>Complete genome sequencing of four Arcobacter species reveals a diverse suite of mobile elements.</title>
        <authorList>
            <person name="On S.L.W."/>
            <person name="Miller W.G."/>
            <person name="Biggs P."/>
            <person name="Cornelius A."/>
            <person name="Vandamme P."/>
        </authorList>
    </citation>
    <scope>NUCLEOTIDE SEQUENCE [LARGE SCALE GENOMIC DNA]</scope>
    <source>
        <strain evidence="8">LMG 26638</strain>
    </source>
</reference>
<dbReference type="PANTHER" id="PTHR43711:SF26">
    <property type="entry name" value="SENSOR HISTIDINE KINASE RCSC"/>
    <property type="match status" value="1"/>
</dbReference>
<dbReference type="Pfam" id="PF02518">
    <property type="entry name" value="HATPase_c"/>
    <property type="match status" value="1"/>
</dbReference>
<dbReference type="InterPro" id="IPR036890">
    <property type="entry name" value="HATPase_C_sf"/>
</dbReference>
<keyword evidence="3" id="KW-0597">Phosphoprotein</keyword>
<comment type="catalytic activity">
    <reaction evidence="1">
        <text>ATP + protein L-histidine = ADP + protein N-phospho-L-histidine.</text>
        <dbReference type="EC" id="2.7.13.3"/>
    </reaction>
</comment>